<evidence type="ECO:0000256" key="1">
    <source>
        <dbReference type="ARBA" id="ARBA00004141"/>
    </source>
</evidence>
<sequence>MKKNLFFDLAKWSFPLIALRLYQNVRQNKKKFCIYSFYAWGITLVLNVICIIMDYFPGIPKNLVRPEICKRKFWYSEDDAKTIYFYIPVGATIIINICFFIATTITLLCQNIRTAHQLRNSESERHNENTQSNLIQLIYYFLRLICYRFFIITTKIILFLECQRGIAATPMTFLRKLSIVSNSSLARVSDGIVLQAMPSPSRSQRTVTEHLSCFVVTFDYSLNTKV</sequence>
<feature type="transmembrane region" description="Helical" evidence="5">
    <location>
        <begin position="83"/>
        <end position="109"/>
    </location>
</feature>
<dbReference type="InterPro" id="IPR052808">
    <property type="entry name" value="GPCR_Mth-like"/>
</dbReference>
<evidence type="ECO:0000256" key="4">
    <source>
        <dbReference type="ARBA" id="ARBA00023136"/>
    </source>
</evidence>
<dbReference type="EMBL" id="JADYXP020000010">
    <property type="protein sequence ID" value="KAL0115654.1"/>
    <property type="molecule type" value="Genomic_DNA"/>
</dbReference>
<evidence type="ECO:0000256" key="3">
    <source>
        <dbReference type="ARBA" id="ARBA00022989"/>
    </source>
</evidence>
<evidence type="ECO:0008006" key="8">
    <source>
        <dbReference type="Google" id="ProtNLM"/>
    </source>
</evidence>
<reference evidence="6 7" key="1">
    <citation type="submission" date="2023-03" db="EMBL/GenBank/DDBJ databases">
        <title>High recombination rates correlate with genetic variation in Cardiocondyla obscurior ants.</title>
        <authorList>
            <person name="Errbii M."/>
        </authorList>
    </citation>
    <scope>NUCLEOTIDE SEQUENCE [LARGE SCALE GENOMIC DNA]</scope>
    <source>
        <strain evidence="6">Alpha-2009</strain>
        <tissue evidence="6">Whole body</tissue>
    </source>
</reference>
<comment type="caution">
    <text evidence="6">The sequence shown here is derived from an EMBL/GenBank/DDBJ whole genome shotgun (WGS) entry which is preliminary data.</text>
</comment>
<keyword evidence="2 5" id="KW-0812">Transmembrane</keyword>
<comment type="subcellular location">
    <subcellularLocation>
        <location evidence="1">Membrane</location>
        <topology evidence="1">Multi-pass membrane protein</topology>
    </subcellularLocation>
</comment>
<keyword evidence="3 5" id="KW-1133">Transmembrane helix</keyword>
<dbReference type="PANTHER" id="PTHR46953">
    <property type="entry name" value="G-PROTEIN COUPLED RECEPTOR MTH-LIKE 1-RELATED"/>
    <property type="match status" value="1"/>
</dbReference>
<keyword evidence="7" id="KW-1185">Reference proteome</keyword>
<name>A0AAW2FKU2_9HYME</name>
<evidence type="ECO:0000313" key="7">
    <source>
        <dbReference type="Proteomes" id="UP001430953"/>
    </source>
</evidence>
<dbReference type="GO" id="GO:0004930">
    <property type="term" value="F:G protein-coupled receptor activity"/>
    <property type="evidence" value="ECO:0007669"/>
    <property type="project" value="InterPro"/>
</dbReference>
<dbReference type="Gene3D" id="1.20.1070.10">
    <property type="entry name" value="Rhodopsin 7-helix transmembrane proteins"/>
    <property type="match status" value="1"/>
</dbReference>
<organism evidence="6 7">
    <name type="scientific">Cardiocondyla obscurior</name>
    <dbReference type="NCBI Taxonomy" id="286306"/>
    <lineage>
        <taxon>Eukaryota</taxon>
        <taxon>Metazoa</taxon>
        <taxon>Ecdysozoa</taxon>
        <taxon>Arthropoda</taxon>
        <taxon>Hexapoda</taxon>
        <taxon>Insecta</taxon>
        <taxon>Pterygota</taxon>
        <taxon>Neoptera</taxon>
        <taxon>Endopterygota</taxon>
        <taxon>Hymenoptera</taxon>
        <taxon>Apocrita</taxon>
        <taxon>Aculeata</taxon>
        <taxon>Formicoidea</taxon>
        <taxon>Formicidae</taxon>
        <taxon>Myrmicinae</taxon>
        <taxon>Cardiocondyla</taxon>
    </lineage>
</organism>
<evidence type="ECO:0000256" key="2">
    <source>
        <dbReference type="ARBA" id="ARBA00022692"/>
    </source>
</evidence>
<dbReference type="Proteomes" id="UP001430953">
    <property type="component" value="Unassembled WGS sequence"/>
</dbReference>
<evidence type="ECO:0000256" key="5">
    <source>
        <dbReference type="SAM" id="Phobius"/>
    </source>
</evidence>
<feature type="transmembrane region" description="Helical" evidence="5">
    <location>
        <begin position="32"/>
        <end position="56"/>
    </location>
</feature>
<dbReference type="PANTHER" id="PTHR46953:SF1">
    <property type="entry name" value="G-PROTEIN COUPLED RECEPTOR MTH-LIKE 1-RELATED"/>
    <property type="match status" value="1"/>
</dbReference>
<accession>A0AAW2FKU2</accession>
<gene>
    <name evidence="6" type="ORF">PUN28_010876</name>
</gene>
<dbReference type="Pfam" id="PF00002">
    <property type="entry name" value="7tm_2"/>
    <property type="match status" value="1"/>
</dbReference>
<dbReference type="InterPro" id="IPR000832">
    <property type="entry name" value="GPCR_2_secretin-like"/>
</dbReference>
<protein>
    <recommendedName>
        <fullName evidence="8">G-protein coupled receptors family 1 profile domain-containing protein</fullName>
    </recommendedName>
</protein>
<keyword evidence="4 5" id="KW-0472">Membrane</keyword>
<feature type="transmembrane region" description="Helical" evidence="5">
    <location>
        <begin position="137"/>
        <end position="160"/>
    </location>
</feature>
<dbReference type="AlphaFoldDB" id="A0AAW2FKU2"/>
<dbReference type="GO" id="GO:0016020">
    <property type="term" value="C:membrane"/>
    <property type="evidence" value="ECO:0007669"/>
    <property type="project" value="UniProtKB-SubCell"/>
</dbReference>
<proteinExistence type="predicted"/>
<evidence type="ECO:0000313" key="6">
    <source>
        <dbReference type="EMBL" id="KAL0115654.1"/>
    </source>
</evidence>